<gene>
    <name evidence="1" type="ORF">J2S15_003336</name>
</gene>
<dbReference type="EMBL" id="JAUSUR010000007">
    <property type="protein sequence ID" value="MDQ0362582.1"/>
    <property type="molecule type" value="Genomic_DNA"/>
</dbReference>
<organism evidence="1 2">
    <name type="scientific">Breznakia pachnodae</name>
    <dbReference type="NCBI Taxonomy" id="265178"/>
    <lineage>
        <taxon>Bacteria</taxon>
        <taxon>Bacillati</taxon>
        <taxon>Bacillota</taxon>
        <taxon>Erysipelotrichia</taxon>
        <taxon>Erysipelotrichales</taxon>
        <taxon>Erysipelotrichaceae</taxon>
        <taxon>Breznakia</taxon>
    </lineage>
</organism>
<evidence type="ECO:0000313" key="1">
    <source>
        <dbReference type="EMBL" id="MDQ0362582.1"/>
    </source>
</evidence>
<dbReference type="RefSeq" id="WP_307410322.1">
    <property type="nucleotide sequence ID" value="NZ_JAUSUR010000007.1"/>
</dbReference>
<dbReference type="Proteomes" id="UP001230220">
    <property type="component" value="Unassembled WGS sequence"/>
</dbReference>
<reference evidence="1 2" key="1">
    <citation type="submission" date="2023-07" db="EMBL/GenBank/DDBJ databases">
        <title>Genomic Encyclopedia of Type Strains, Phase IV (KMG-IV): sequencing the most valuable type-strain genomes for metagenomic binning, comparative biology and taxonomic classification.</title>
        <authorList>
            <person name="Goeker M."/>
        </authorList>
    </citation>
    <scope>NUCLEOTIDE SEQUENCE [LARGE SCALE GENOMIC DNA]</scope>
    <source>
        <strain evidence="1 2">DSM 16784</strain>
    </source>
</reference>
<name>A0ABU0E6Q2_9FIRM</name>
<protein>
    <recommendedName>
        <fullName evidence="3">HTH cro/C1-type domain-containing protein</fullName>
    </recommendedName>
</protein>
<proteinExistence type="predicted"/>
<comment type="caution">
    <text evidence="1">The sequence shown here is derived from an EMBL/GenBank/DDBJ whole genome shotgun (WGS) entry which is preliminary data.</text>
</comment>
<evidence type="ECO:0000313" key="2">
    <source>
        <dbReference type="Proteomes" id="UP001230220"/>
    </source>
</evidence>
<evidence type="ECO:0008006" key="3">
    <source>
        <dbReference type="Google" id="ProtNLM"/>
    </source>
</evidence>
<accession>A0ABU0E6Q2</accession>
<sequence length="87" mass="10193">MKQKSNDIMQVTDVLYTNFINKLDECNKTRLGFAETYDKNSSWFTRVVRERHPTIQLQLIVQMAEYVGCTPAELLTARSNHEIEKKI</sequence>
<keyword evidence="2" id="KW-1185">Reference proteome</keyword>